<feature type="region of interest" description="Disordered" evidence="2">
    <location>
        <begin position="38"/>
        <end position="60"/>
    </location>
</feature>
<sequence>MRKNIKSLIGENFKKGIIVGVCTSTLFLVGCVEGNKESLDKHKGDKVEDTSGKEKEKDDLKEVLVSEDEKRESDKRTLSLVSEIINESLNEIKVISRDNTSEKLEDIEFELASVMEKQNERLEDLVEKIYDEDLLSTFKEYIKGNELRAKYYKGCSENYMEVMDYGSEVAEIIAIAICKMVDEYGLVINEENMDFYENFKEKVAYLDKKEDYKKIAEELISKGEFKVDLEEDEVIKSCFDEDKEVFKYSKIVENTSGINLDYIAFSINGKLENGKIEEFPSVLIGFNSGKSDEIKFYTTNKYESMEVEVEWVSFN</sequence>
<evidence type="ECO:0000313" key="3">
    <source>
        <dbReference type="EMBL" id="AMN35209.1"/>
    </source>
</evidence>
<dbReference type="AlphaFoldDB" id="A0A127EGY9"/>
<keyword evidence="1" id="KW-0175">Coiled coil</keyword>
<dbReference type="PATRIC" id="fig|1502.177.peg.1082"/>
<gene>
    <name evidence="3" type="ORF">JFP838_05395</name>
</gene>
<dbReference type="EMBL" id="CP010994">
    <property type="protein sequence ID" value="AMN35209.1"/>
    <property type="molecule type" value="Genomic_DNA"/>
</dbReference>
<dbReference type="PROSITE" id="PS51257">
    <property type="entry name" value="PROKAR_LIPOPROTEIN"/>
    <property type="match status" value="1"/>
</dbReference>
<evidence type="ECO:0000256" key="1">
    <source>
        <dbReference type="SAM" id="Coils"/>
    </source>
</evidence>
<evidence type="ECO:0008006" key="5">
    <source>
        <dbReference type="Google" id="ProtNLM"/>
    </source>
</evidence>
<reference evidence="3 4" key="1">
    <citation type="journal article" date="2016" name="PLoS ONE">
        <title>Plasmid Characterization and Chromosome Analysis of Two netF+ Clostridium perfringens Isolates Associated with Foal and Canine Necrotizing Enteritis.</title>
        <authorList>
            <person name="Mehdizadeh Gohari I."/>
            <person name="Kropinski A.M."/>
            <person name="Weese S.J."/>
            <person name="Parreira V.R."/>
            <person name="Whitehead A.E."/>
            <person name="Boerlin P."/>
            <person name="Prescott J.F."/>
        </authorList>
    </citation>
    <scope>NUCLEOTIDE SEQUENCE [LARGE SCALE GENOMIC DNA]</scope>
    <source>
        <strain evidence="3 4">JP838</strain>
    </source>
</reference>
<evidence type="ECO:0000313" key="4">
    <source>
        <dbReference type="Proteomes" id="UP000070260"/>
    </source>
</evidence>
<dbReference type="RefSeq" id="WP_061427078.1">
    <property type="nucleotide sequence ID" value="NZ_CATNZO010000001.1"/>
</dbReference>
<organism evidence="3 4">
    <name type="scientific">Clostridium perfringens</name>
    <dbReference type="NCBI Taxonomy" id="1502"/>
    <lineage>
        <taxon>Bacteria</taxon>
        <taxon>Bacillati</taxon>
        <taxon>Bacillota</taxon>
        <taxon>Clostridia</taxon>
        <taxon>Eubacteriales</taxon>
        <taxon>Clostridiaceae</taxon>
        <taxon>Clostridium</taxon>
    </lineage>
</organism>
<name>A0A127EGY9_CLOPF</name>
<protein>
    <recommendedName>
        <fullName evidence="5">Lipoprotein</fullName>
    </recommendedName>
</protein>
<accession>A0A127EGY9</accession>
<dbReference type="Proteomes" id="UP000070260">
    <property type="component" value="Chromosome"/>
</dbReference>
<evidence type="ECO:0000256" key="2">
    <source>
        <dbReference type="SAM" id="MobiDB-lite"/>
    </source>
</evidence>
<feature type="coiled-coil region" evidence="1">
    <location>
        <begin position="97"/>
        <end position="132"/>
    </location>
</feature>
<proteinExistence type="predicted"/>